<dbReference type="Gene3D" id="3.60.21.10">
    <property type="match status" value="1"/>
</dbReference>
<dbReference type="InterPro" id="IPR050884">
    <property type="entry name" value="CNP_phosphodiesterase-III"/>
</dbReference>
<evidence type="ECO:0000313" key="6">
    <source>
        <dbReference type="EMBL" id="AEE12542.1"/>
    </source>
</evidence>
<sequence>MKQKAQSLTRLVTLLISAIILLAHPLEGWAERPPLSMQSQYTLLVCSDPHIMAPELVVQEGPAFEETLRSDRKLLLESVQIFDQLIEEALEIRPDLFLICGDLTKDGELASYRYLTQRLDRLTAAGIKVLVVPGNHDINNPLAQIYLGDHTTATEHVTPDQFVQIMAPYGYDSSSSISRGPALCYVSEPLPGLRVIGIDACQYDDNIANNYPTTAGRLDEVRVQWIEDQVRQANAQGKQVIAMMHHGIVEHFPGQSLLAKEYLIQDYDRIAERLAEAGLQYVFTGHFHAQDIAAKSYNQSVIHDIETGSTVTYPCPYRLVEVTPTELRISSRQIALAMPSHRASEGTISLQDYAYQHLELGMNDLVRFLTEHLESQDSASVIAPYKGVIEQAIPELKPLFMEIYANHLQGDERGLHHNPDSTARMTEPYPGDLFDQTKGLIQGLVPSLTQQIELFETALYDTSESDNNVSLPYDHTARLDRQRLAKSKP</sequence>
<dbReference type="GO" id="GO:0046872">
    <property type="term" value="F:metal ion binding"/>
    <property type="evidence" value="ECO:0007669"/>
    <property type="project" value="UniProtKB-KW"/>
</dbReference>
<reference evidence="7" key="1">
    <citation type="submission" date="2011-04" db="EMBL/GenBank/DDBJ databases">
        <title>The complete genome of Porphyromonas asaccharolytica DSM 20707.</title>
        <authorList>
            <person name="Lucas S."/>
            <person name="Han J."/>
            <person name="Lapidus A."/>
            <person name="Bruce D."/>
            <person name="Goodwin L."/>
            <person name="Pitluck S."/>
            <person name="Peters L."/>
            <person name="Kyrpides N."/>
            <person name="Mavromatis K."/>
            <person name="Ivanova N."/>
            <person name="Ovchinnikova G."/>
            <person name="Pagani I."/>
            <person name="Lu M."/>
            <person name="Detter J.C."/>
            <person name="Tapia R."/>
            <person name="Han C."/>
            <person name="Land M."/>
            <person name="Hauser L."/>
            <person name="Markowitz V."/>
            <person name="Cheng J.-F."/>
            <person name="Hugenholtz P."/>
            <person name="Woyke T."/>
            <person name="Wu D."/>
            <person name="Gronow S."/>
            <person name="Wellnitz S."/>
            <person name="Brambilla E."/>
            <person name="Klenk H.-P."/>
            <person name="Eisen J.A."/>
        </authorList>
    </citation>
    <scope>NUCLEOTIDE SEQUENCE [LARGE SCALE GENOMIC DNA]</scope>
    <source>
        <strain evidence="7">ATCC 25260 / DSM 20707 / VPI 4198</strain>
    </source>
</reference>
<proteinExistence type="inferred from homology"/>
<keyword evidence="1" id="KW-0479">Metal-binding</keyword>
<dbReference type="eggNOG" id="COG1409">
    <property type="taxonomic scope" value="Bacteria"/>
</dbReference>
<evidence type="ECO:0000313" key="7">
    <source>
        <dbReference type="Proteomes" id="UP000006545"/>
    </source>
</evidence>
<accession>F4KNY4</accession>
<gene>
    <name evidence="6" type="ordered locus">Poras_0589</name>
</gene>
<comment type="similarity">
    <text evidence="4">Belongs to the cyclic nucleotide phosphodiesterase class-III family.</text>
</comment>
<keyword evidence="3" id="KW-0408">Iron</keyword>
<dbReference type="KEGG" id="pah:Poras_0589"/>
<dbReference type="HOGENOM" id="CLU_033792_2_1_10"/>
<dbReference type="InterPro" id="IPR004843">
    <property type="entry name" value="Calcineurin-like_PHP"/>
</dbReference>
<protein>
    <submittedName>
        <fullName evidence="6">Metallophosphoesterase</fullName>
    </submittedName>
</protein>
<keyword evidence="2" id="KW-0378">Hydrolase</keyword>
<dbReference type="SUPFAM" id="SSF56300">
    <property type="entry name" value="Metallo-dependent phosphatases"/>
    <property type="match status" value="1"/>
</dbReference>
<dbReference type="OrthoDB" id="5695107at2"/>
<dbReference type="Pfam" id="PF00149">
    <property type="entry name" value="Metallophos"/>
    <property type="match status" value="1"/>
</dbReference>
<dbReference type="AlphaFoldDB" id="F4KNY4"/>
<dbReference type="GO" id="GO:0016787">
    <property type="term" value="F:hydrolase activity"/>
    <property type="evidence" value="ECO:0007669"/>
    <property type="project" value="UniProtKB-KW"/>
</dbReference>
<evidence type="ECO:0000256" key="2">
    <source>
        <dbReference type="ARBA" id="ARBA00022801"/>
    </source>
</evidence>
<dbReference type="PANTHER" id="PTHR42988">
    <property type="entry name" value="PHOSPHOHYDROLASE"/>
    <property type="match status" value="1"/>
</dbReference>
<evidence type="ECO:0000256" key="1">
    <source>
        <dbReference type="ARBA" id="ARBA00022723"/>
    </source>
</evidence>
<keyword evidence="7" id="KW-1185">Reference proteome</keyword>
<evidence type="ECO:0000256" key="4">
    <source>
        <dbReference type="ARBA" id="ARBA00025742"/>
    </source>
</evidence>
<dbReference type="RefSeq" id="WP_013760121.1">
    <property type="nucleotide sequence ID" value="NC_015501.1"/>
</dbReference>
<name>F4KNY4_PORAD</name>
<dbReference type="Proteomes" id="UP000006545">
    <property type="component" value="Chromosome"/>
</dbReference>
<dbReference type="InterPro" id="IPR029052">
    <property type="entry name" value="Metallo-depent_PP-like"/>
</dbReference>
<organism evidence="6 7">
    <name type="scientific">Porphyromonas asaccharolytica (strain ATCC 25260 / DSM 20707 / BCRC 10618 / CCUG 7834 / JCM 6326 / LMG 13178 / VPI 4198 / B440)</name>
    <name type="common">Bacteroides asaccharolyticus</name>
    <dbReference type="NCBI Taxonomy" id="879243"/>
    <lineage>
        <taxon>Bacteria</taxon>
        <taxon>Pseudomonadati</taxon>
        <taxon>Bacteroidota</taxon>
        <taxon>Bacteroidia</taxon>
        <taxon>Bacteroidales</taxon>
        <taxon>Porphyromonadaceae</taxon>
        <taxon>Porphyromonas</taxon>
    </lineage>
</organism>
<dbReference type="EMBL" id="CP002689">
    <property type="protein sequence ID" value="AEE12542.1"/>
    <property type="molecule type" value="Genomic_DNA"/>
</dbReference>
<evidence type="ECO:0000256" key="3">
    <source>
        <dbReference type="ARBA" id="ARBA00023004"/>
    </source>
</evidence>
<evidence type="ECO:0000259" key="5">
    <source>
        <dbReference type="Pfam" id="PF00149"/>
    </source>
</evidence>
<dbReference type="PANTHER" id="PTHR42988:SF2">
    <property type="entry name" value="CYCLIC NUCLEOTIDE PHOSPHODIESTERASE CBUA0032-RELATED"/>
    <property type="match status" value="1"/>
</dbReference>
<feature type="domain" description="Calcineurin-like phosphoesterase" evidence="5">
    <location>
        <begin position="42"/>
        <end position="289"/>
    </location>
</feature>